<accession>A0AAP2DJB2</accession>
<evidence type="ECO:0000256" key="2">
    <source>
        <dbReference type="SAM" id="Phobius"/>
    </source>
</evidence>
<dbReference type="PANTHER" id="PTHR40763:SF5">
    <property type="entry name" value="MEMBRANE PROTEIN"/>
    <property type="match status" value="1"/>
</dbReference>
<protein>
    <recommendedName>
        <fullName evidence="3">LiaF transmembrane domain-containing protein</fullName>
    </recommendedName>
</protein>
<gene>
    <name evidence="4" type="ORF">KK083_05260</name>
</gene>
<evidence type="ECO:0000313" key="5">
    <source>
        <dbReference type="Proteomes" id="UP001319200"/>
    </source>
</evidence>
<dbReference type="PANTHER" id="PTHR40763">
    <property type="entry name" value="MEMBRANE PROTEIN-RELATED"/>
    <property type="match status" value="1"/>
</dbReference>
<dbReference type="AlphaFoldDB" id="A0AAP2DJB2"/>
<reference evidence="4 5" key="1">
    <citation type="submission" date="2021-05" db="EMBL/GenBank/DDBJ databases">
        <title>A Polyphasic approach of four new species of the genus Ohtaekwangia: Ohtaekwangia histidinii sp. nov., Ohtaekwangia cretensis sp. nov., Ohtaekwangia indiensis sp. nov., Ohtaekwangia reichenbachii sp. nov. from diverse environment.</title>
        <authorList>
            <person name="Octaviana S."/>
        </authorList>
    </citation>
    <scope>NUCLEOTIDE SEQUENCE [LARGE SCALE GENOMIC DNA]</scope>
    <source>
        <strain evidence="4 5">PWU4</strain>
    </source>
</reference>
<sequence>MDPYSKDSGTPVKPEDSINKTNRSGRVMGGLFVVAVGILFLARRAGVDLPRWIFSWEMIFIAIGLFIGFRHSFRNMTWLVFIVIGSVLLLDDIFPYSDISDFTWPMIIIAIGLIMIFRSGKKNVTPHWRKRWEGRYDDSAHSYSDDYIDSTAVFGGVKKNVISKNFKGGEVTAVFGGADINMMQADVDGKIVLDLTAVFGGIKLLVPPHWKIQSEDQVAVFGSVEDKRPPVTDPSQIDSNKVLVLQGTCIFGGIDIKSY</sequence>
<evidence type="ECO:0000256" key="1">
    <source>
        <dbReference type="SAM" id="MobiDB-lite"/>
    </source>
</evidence>
<feature type="transmembrane region" description="Helical" evidence="2">
    <location>
        <begin position="76"/>
        <end position="96"/>
    </location>
</feature>
<comment type="caution">
    <text evidence="4">The sequence shown here is derived from an EMBL/GenBank/DDBJ whole genome shotgun (WGS) entry which is preliminary data.</text>
</comment>
<keyword evidence="2" id="KW-1133">Transmembrane helix</keyword>
<feature type="region of interest" description="Disordered" evidence="1">
    <location>
        <begin position="1"/>
        <end position="21"/>
    </location>
</feature>
<dbReference type="EMBL" id="JAHESF010000004">
    <property type="protein sequence ID" value="MBT1696272.1"/>
    <property type="molecule type" value="Genomic_DNA"/>
</dbReference>
<keyword evidence="2" id="KW-0812">Transmembrane</keyword>
<feature type="transmembrane region" description="Helical" evidence="2">
    <location>
        <begin position="52"/>
        <end position="69"/>
    </location>
</feature>
<feature type="transmembrane region" description="Helical" evidence="2">
    <location>
        <begin position="102"/>
        <end position="120"/>
    </location>
</feature>
<feature type="domain" description="LiaF transmembrane" evidence="3">
    <location>
        <begin position="29"/>
        <end position="122"/>
    </location>
</feature>
<keyword evidence="2" id="KW-0472">Membrane</keyword>
<dbReference type="RefSeq" id="WP_254161436.1">
    <property type="nucleotide sequence ID" value="NZ_JAHESF010000004.1"/>
</dbReference>
<organism evidence="4 5">
    <name type="scientific">Chryseosolibacter histidini</name>
    <dbReference type="NCBI Taxonomy" id="2782349"/>
    <lineage>
        <taxon>Bacteria</taxon>
        <taxon>Pseudomonadati</taxon>
        <taxon>Bacteroidota</taxon>
        <taxon>Cytophagia</taxon>
        <taxon>Cytophagales</taxon>
        <taxon>Chryseotaleaceae</taxon>
        <taxon>Chryseosolibacter</taxon>
    </lineage>
</organism>
<dbReference type="Proteomes" id="UP001319200">
    <property type="component" value="Unassembled WGS sequence"/>
</dbReference>
<feature type="transmembrane region" description="Helical" evidence="2">
    <location>
        <begin position="27"/>
        <end position="46"/>
    </location>
</feature>
<evidence type="ECO:0000259" key="3">
    <source>
        <dbReference type="Pfam" id="PF22570"/>
    </source>
</evidence>
<dbReference type="Pfam" id="PF22570">
    <property type="entry name" value="LiaF-TM"/>
    <property type="match status" value="1"/>
</dbReference>
<proteinExistence type="predicted"/>
<evidence type="ECO:0000313" key="4">
    <source>
        <dbReference type="EMBL" id="MBT1696272.1"/>
    </source>
</evidence>
<dbReference type="InterPro" id="IPR054331">
    <property type="entry name" value="LiaF_TM"/>
</dbReference>
<name>A0AAP2DJB2_9BACT</name>
<keyword evidence="5" id="KW-1185">Reference proteome</keyword>